<dbReference type="EMBL" id="JAUUTY010000002">
    <property type="protein sequence ID" value="KAK1679385.1"/>
    <property type="molecule type" value="Genomic_DNA"/>
</dbReference>
<dbReference type="AlphaFoldDB" id="A0AAD8TAT7"/>
<evidence type="ECO:0000256" key="1">
    <source>
        <dbReference type="SAM" id="MobiDB-lite"/>
    </source>
</evidence>
<gene>
    <name evidence="2" type="ORF">QYE76_040233</name>
</gene>
<comment type="caution">
    <text evidence="2">The sequence shown here is derived from an EMBL/GenBank/DDBJ whole genome shotgun (WGS) entry which is preliminary data.</text>
</comment>
<protein>
    <submittedName>
        <fullName evidence="2">Uncharacterized protein</fullName>
    </submittedName>
</protein>
<accession>A0AAD8TAT7</accession>
<reference evidence="2" key="1">
    <citation type="submission" date="2023-07" db="EMBL/GenBank/DDBJ databases">
        <title>A chromosome-level genome assembly of Lolium multiflorum.</title>
        <authorList>
            <person name="Chen Y."/>
            <person name="Copetti D."/>
            <person name="Kolliker R."/>
            <person name="Studer B."/>
        </authorList>
    </citation>
    <scope>NUCLEOTIDE SEQUENCE</scope>
    <source>
        <strain evidence="2">02402/16</strain>
        <tissue evidence="2">Leaf</tissue>
    </source>
</reference>
<sequence>MVDENDDNGRRSRAQHTPWTPLASHMHAMDALSTRAAPPPRSRPGPALDALSIHSPPGRRQTTPRPDPGPPPPWTGKKIPRTPPPDMEATRAIPMLPDQAVAAIAWTHQRRRTRRSPPSIGAVPEEPGTRSTAVVHNFTTHTPSLAGALMEPNEPINTKFYQLGNGGSLIFEHDLNAVSDFLGRPHPEFHGVQLDDTPGGELQWVITADLRGKMEPPTSERILFSFRESNWLDGLARGLQEALARLCGQNVVRILASRYAHLVRRDAAGVPMELQPHPELRHHAEHLDFMLYQTQRDLDATRAYANQTHAHITEQGEAIKLLNNDRKSLRQQRAKKDATIRRLRARIASLEATVKAQEDQIRQLEDDDGGIDIQGGDAFLSDDNDFEEDENTEEEDYEFLEAGPDDYVPIDVEDEE</sequence>
<evidence type="ECO:0000313" key="3">
    <source>
        <dbReference type="Proteomes" id="UP001231189"/>
    </source>
</evidence>
<keyword evidence="3" id="KW-1185">Reference proteome</keyword>
<feature type="region of interest" description="Disordered" evidence="1">
    <location>
        <begin position="364"/>
        <end position="416"/>
    </location>
</feature>
<proteinExistence type="predicted"/>
<feature type="region of interest" description="Disordered" evidence="1">
    <location>
        <begin position="107"/>
        <end position="130"/>
    </location>
</feature>
<feature type="compositionally biased region" description="Pro residues" evidence="1">
    <location>
        <begin position="65"/>
        <end position="74"/>
    </location>
</feature>
<organism evidence="2 3">
    <name type="scientific">Lolium multiflorum</name>
    <name type="common">Italian ryegrass</name>
    <name type="synonym">Lolium perenne subsp. multiflorum</name>
    <dbReference type="NCBI Taxonomy" id="4521"/>
    <lineage>
        <taxon>Eukaryota</taxon>
        <taxon>Viridiplantae</taxon>
        <taxon>Streptophyta</taxon>
        <taxon>Embryophyta</taxon>
        <taxon>Tracheophyta</taxon>
        <taxon>Spermatophyta</taxon>
        <taxon>Magnoliopsida</taxon>
        <taxon>Liliopsida</taxon>
        <taxon>Poales</taxon>
        <taxon>Poaceae</taxon>
        <taxon>BOP clade</taxon>
        <taxon>Pooideae</taxon>
        <taxon>Poodae</taxon>
        <taxon>Poeae</taxon>
        <taxon>Poeae Chloroplast Group 2 (Poeae type)</taxon>
        <taxon>Loliodinae</taxon>
        <taxon>Loliinae</taxon>
        <taxon>Lolium</taxon>
    </lineage>
</organism>
<feature type="compositionally biased region" description="Acidic residues" evidence="1">
    <location>
        <begin position="380"/>
        <end position="399"/>
    </location>
</feature>
<feature type="region of interest" description="Disordered" evidence="1">
    <location>
        <begin position="1"/>
        <end position="90"/>
    </location>
</feature>
<evidence type="ECO:0000313" key="2">
    <source>
        <dbReference type="EMBL" id="KAK1679385.1"/>
    </source>
</evidence>
<dbReference type="Proteomes" id="UP001231189">
    <property type="component" value="Unassembled WGS sequence"/>
</dbReference>
<name>A0AAD8TAT7_LOLMU</name>